<evidence type="ECO:0000313" key="2">
    <source>
        <dbReference type="EMBL" id="QGY45701.1"/>
    </source>
</evidence>
<keyword evidence="1" id="KW-1133">Transmembrane helix</keyword>
<accession>A0A6I6JTA4</accession>
<keyword evidence="1" id="KW-0812">Transmembrane</keyword>
<keyword evidence="3" id="KW-1185">Reference proteome</keyword>
<organism evidence="2 3">
    <name type="scientific">Maribellus comscasis</name>
    <dbReference type="NCBI Taxonomy" id="2681766"/>
    <lineage>
        <taxon>Bacteria</taxon>
        <taxon>Pseudomonadati</taxon>
        <taxon>Bacteroidota</taxon>
        <taxon>Bacteroidia</taxon>
        <taxon>Marinilabiliales</taxon>
        <taxon>Prolixibacteraceae</taxon>
        <taxon>Maribellus</taxon>
    </lineage>
</organism>
<dbReference type="AlphaFoldDB" id="A0A6I6JTA4"/>
<dbReference type="EMBL" id="CP046401">
    <property type="protein sequence ID" value="QGY45701.1"/>
    <property type="molecule type" value="Genomic_DNA"/>
</dbReference>
<evidence type="ECO:0000256" key="1">
    <source>
        <dbReference type="SAM" id="Phobius"/>
    </source>
</evidence>
<protein>
    <submittedName>
        <fullName evidence="2">Uncharacterized protein</fullName>
    </submittedName>
</protein>
<dbReference type="KEGG" id="mcos:GM418_19100"/>
<evidence type="ECO:0000313" key="3">
    <source>
        <dbReference type="Proteomes" id="UP000428260"/>
    </source>
</evidence>
<dbReference type="Proteomes" id="UP000428260">
    <property type="component" value="Chromosome"/>
</dbReference>
<keyword evidence="1" id="KW-0472">Membrane</keyword>
<feature type="transmembrane region" description="Helical" evidence="1">
    <location>
        <begin position="21"/>
        <end position="42"/>
    </location>
</feature>
<sequence length="224" mass="26047">MTRFKLTKKKECTVLTWPAKFLLLGILFLFFYFFMFQMPLYLSKSKPVYGDYLVLDGSMSDYSVKRAIEYFNTNNYKLIFTTGGKLSVGYYLEEKKTLAELTRATFLELEFDSTKVIAIPGGNVLRNRTYTSGLTLKSYFEDQNIKKAKVDVVSTGCHSRRSMLLFQKALGDNFKVGVYAIEDNSYELKKWWKTSKGARTVISETIAFFYSKFFFYPNENQNQT</sequence>
<reference evidence="2 3" key="1">
    <citation type="submission" date="2019-11" db="EMBL/GenBank/DDBJ databases">
        <authorList>
            <person name="Zheng R.K."/>
            <person name="Sun C.M."/>
        </authorList>
    </citation>
    <scope>NUCLEOTIDE SEQUENCE [LARGE SCALE GENOMIC DNA]</scope>
    <source>
        <strain evidence="2 3">WC007</strain>
    </source>
</reference>
<proteinExistence type="predicted"/>
<name>A0A6I6JTA4_9BACT</name>
<gene>
    <name evidence="2" type="ORF">GM418_19100</name>
</gene>